<evidence type="ECO:0000256" key="5">
    <source>
        <dbReference type="ARBA" id="ARBA00022691"/>
    </source>
</evidence>
<proteinExistence type="inferred from homology"/>
<keyword evidence="3 7" id="KW-0489">Methyltransferase</keyword>
<dbReference type="RefSeq" id="WP_109262522.1">
    <property type="nucleotide sequence ID" value="NZ_QEWP01000001.1"/>
</dbReference>
<dbReference type="PANTHER" id="PTHR11727">
    <property type="entry name" value="DIMETHYLADENOSINE TRANSFERASE"/>
    <property type="match status" value="1"/>
</dbReference>
<comment type="function">
    <text evidence="7">Specifically dimethylates two adjacent adenosines (A1518 and A1519) in the loop of a conserved hairpin near the 3'-end of 16S rRNA in the 30S particle. May play a critical role in biogenesis of 30S subunits.</text>
</comment>
<accession>A0A2U2BDG1</accession>
<dbReference type="PROSITE" id="PS01131">
    <property type="entry name" value="RRNA_A_DIMETH"/>
    <property type="match status" value="1"/>
</dbReference>
<dbReference type="PROSITE" id="PS51689">
    <property type="entry name" value="SAM_RNA_A_N6_MT"/>
    <property type="match status" value="1"/>
</dbReference>
<dbReference type="OrthoDB" id="9814755at2"/>
<evidence type="ECO:0000256" key="2">
    <source>
        <dbReference type="ARBA" id="ARBA00022552"/>
    </source>
</evidence>
<keyword evidence="2 7" id="KW-0698">rRNA processing</keyword>
<keyword evidence="6 7" id="KW-0694">RNA-binding</keyword>
<dbReference type="Gene3D" id="1.10.8.100">
    <property type="entry name" value="Ribosomal RNA adenine dimethylase-like, domain 2"/>
    <property type="match status" value="1"/>
</dbReference>
<evidence type="ECO:0000256" key="4">
    <source>
        <dbReference type="ARBA" id="ARBA00022679"/>
    </source>
</evidence>
<keyword evidence="4 7" id="KW-0808">Transferase</keyword>
<dbReference type="Proteomes" id="UP000244956">
    <property type="component" value="Unassembled WGS sequence"/>
</dbReference>
<feature type="binding site" evidence="7 8">
    <location>
        <position position="85"/>
    </location>
    <ligand>
        <name>S-adenosyl-L-methionine</name>
        <dbReference type="ChEBI" id="CHEBI:59789"/>
    </ligand>
</feature>
<protein>
    <recommendedName>
        <fullName evidence="7">Ribosomal RNA small subunit methyltransferase A</fullName>
        <ecNumber evidence="7">2.1.1.182</ecNumber>
    </recommendedName>
    <alternativeName>
        <fullName evidence="7">16S rRNA (adenine(1518)-N(6)/adenine(1519)-N(6))-dimethyltransferase</fullName>
    </alternativeName>
    <alternativeName>
        <fullName evidence="7">16S rRNA dimethyladenosine transferase</fullName>
    </alternativeName>
    <alternativeName>
        <fullName evidence="7">16S rRNA dimethylase</fullName>
    </alternativeName>
    <alternativeName>
        <fullName evidence="7">S-adenosylmethionine-6-N', N'-adenosyl(rRNA) dimethyltransferase</fullName>
    </alternativeName>
</protein>
<evidence type="ECO:0000256" key="6">
    <source>
        <dbReference type="ARBA" id="ARBA00022884"/>
    </source>
</evidence>
<dbReference type="InterPro" id="IPR011530">
    <property type="entry name" value="rRNA_adenine_dimethylase"/>
</dbReference>
<dbReference type="InterPro" id="IPR020596">
    <property type="entry name" value="rRNA_Ade_Mease_Trfase_CS"/>
</dbReference>
<keyword evidence="11" id="KW-1185">Reference proteome</keyword>
<comment type="catalytic activity">
    <reaction evidence="7">
        <text>adenosine(1518)/adenosine(1519) in 16S rRNA + 4 S-adenosyl-L-methionine = N(6)-dimethyladenosine(1518)/N(6)-dimethyladenosine(1519) in 16S rRNA + 4 S-adenosyl-L-homocysteine + 4 H(+)</text>
        <dbReference type="Rhea" id="RHEA:19609"/>
        <dbReference type="Rhea" id="RHEA-COMP:10232"/>
        <dbReference type="Rhea" id="RHEA-COMP:10233"/>
        <dbReference type="ChEBI" id="CHEBI:15378"/>
        <dbReference type="ChEBI" id="CHEBI:57856"/>
        <dbReference type="ChEBI" id="CHEBI:59789"/>
        <dbReference type="ChEBI" id="CHEBI:74411"/>
        <dbReference type="ChEBI" id="CHEBI:74493"/>
        <dbReference type="EC" id="2.1.1.182"/>
    </reaction>
</comment>
<dbReference type="Gene3D" id="3.40.50.150">
    <property type="entry name" value="Vaccinia Virus protein VP39"/>
    <property type="match status" value="1"/>
</dbReference>
<dbReference type="InterPro" id="IPR023165">
    <property type="entry name" value="rRNA_Ade_diMease-like_C"/>
</dbReference>
<comment type="subcellular location">
    <subcellularLocation>
        <location evidence="7">Cytoplasm</location>
    </subcellularLocation>
</comment>
<dbReference type="FunFam" id="1.10.8.100:FF:000001">
    <property type="entry name" value="Ribosomal RNA small subunit methyltransferase A"/>
    <property type="match status" value="1"/>
</dbReference>
<organism evidence="10 11">
    <name type="scientific">Marinilabilia rubra</name>
    <dbReference type="NCBI Taxonomy" id="2162893"/>
    <lineage>
        <taxon>Bacteria</taxon>
        <taxon>Pseudomonadati</taxon>
        <taxon>Bacteroidota</taxon>
        <taxon>Bacteroidia</taxon>
        <taxon>Marinilabiliales</taxon>
        <taxon>Marinilabiliaceae</taxon>
        <taxon>Marinilabilia</taxon>
    </lineage>
</organism>
<dbReference type="EMBL" id="QEWP01000001">
    <property type="protein sequence ID" value="PWE01067.1"/>
    <property type="molecule type" value="Genomic_DNA"/>
</dbReference>
<dbReference type="InterPro" id="IPR029063">
    <property type="entry name" value="SAM-dependent_MTases_sf"/>
</dbReference>
<dbReference type="PANTHER" id="PTHR11727:SF7">
    <property type="entry name" value="DIMETHYLADENOSINE TRANSFERASE-RELATED"/>
    <property type="match status" value="1"/>
</dbReference>
<dbReference type="GO" id="GO:0005829">
    <property type="term" value="C:cytosol"/>
    <property type="evidence" value="ECO:0007669"/>
    <property type="project" value="TreeGrafter"/>
</dbReference>
<evidence type="ECO:0000256" key="1">
    <source>
        <dbReference type="ARBA" id="ARBA00022490"/>
    </source>
</evidence>
<dbReference type="GO" id="GO:0003723">
    <property type="term" value="F:RNA binding"/>
    <property type="evidence" value="ECO:0007669"/>
    <property type="project" value="UniProtKB-UniRule"/>
</dbReference>
<feature type="binding site" evidence="7 8">
    <location>
        <position position="39"/>
    </location>
    <ligand>
        <name>S-adenosyl-L-methionine</name>
        <dbReference type="ChEBI" id="CHEBI:59789"/>
    </ligand>
</feature>
<feature type="binding site" evidence="7 8">
    <location>
        <position position="104"/>
    </location>
    <ligand>
        <name>S-adenosyl-L-methionine</name>
        <dbReference type="ChEBI" id="CHEBI:59789"/>
    </ligand>
</feature>
<dbReference type="Pfam" id="PF00398">
    <property type="entry name" value="RrnaAD"/>
    <property type="match status" value="1"/>
</dbReference>
<dbReference type="InterPro" id="IPR001737">
    <property type="entry name" value="KsgA/Erm"/>
</dbReference>
<evidence type="ECO:0000256" key="3">
    <source>
        <dbReference type="ARBA" id="ARBA00022603"/>
    </source>
</evidence>
<dbReference type="GO" id="GO:0052908">
    <property type="term" value="F:16S rRNA (adenine(1518)-N(6)/adenine(1519)-N(6))-dimethyltransferase activity"/>
    <property type="evidence" value="ECO:0007669"/>
    <property type="project" value="UniProtKB-EC"/>
</dbReference>
<evidence type="ECO:0000256" key="8">
    <source>
        <dbReference type="PROSITE-ProRule" id="PRU01026"/>
    </source>
</evidence>
<dbReference type="InterPro" id="IPR020598">
    <property type="entry name" value="rRNA_Ade_methylase_Trfase_N"/>
</dbReference>
<gene>
    <name evidence="7" type="primary">rsmA</name>
    <name evidence="7" type="synonym">ksgA</name>
    <name evidence="10" type="ORF">DDZ16_00840</name>
</gene>
<feature type="binding site" evidence="7 8">
    <location>
        <position position="61"/>
    </location>
    <ligand>
        <name>S-adenosyl-L-methionine</name>
        <dbReference type="ChEBI" id="CHEBI:59789"/>
    </ligand>
</feature>
<evidence type="ECO:0000313" key="11">
    <source>
        <dbReference type="Proteomes" id="UP000244956"/>
    </source>
</evidence>
<feature type="domain" description="Ribosomal RNA adenine methylase transferase N-terminal" evidence="9">
    <location>
        <begin position="20"/>
        <end position="189"/>
    </location>
</feature>
<evidence type="ECO:0000256" key="7">
    <source>
        <dbReference type="HAMAP-Rule" id="MF_00607"/>
    </source>
</evidence>
<keyword evidence="1 7" id="KW-0963">Cytoplasm</keyword>
<feature type="binding site" evidence="7 8">
    <location>
        <position position="13"/>
    </location>
    <ligand>
        <name>S-adenosyl-L-methionine</name>
        <dbReference type="ChEBI" id="CHEBI:59789"/>
    </ligand>
</feature>
<evidence type="ECO:0000259" key="9">
    <source>
        <dbReference type="SMART" id="SM00650"/>
    </source>
</evidence>
<keyword evidence="5 7" id="KW-0949">S-adenosyl-L-methionine</keyword>
<dbReference type="SUPFAM" id="SSF53335">
    <property type="entry name" value="S-adenosyl-L-methionine-dependent methyltransferases"/>
    <property type="match status" value="1"/>
</dbReference>
<dbReference type="NCBIfam" id="TIGR00755">
    <property type="entry name" value="ksgA"/>
    <property type="match status" value="1"/>
</dbReference>
<dbReference type="HAMAP" id="MF_00607">
    <property type="entry name" value="16SrRNA_methyltr_A"/>
    <property type="match status" value="1"/>
</dbReference>
<reference evidence="10 11" key="1">
    <citation type="submission" date="2018-05" db="EMBL/GenBank/DDBJ databases">
        <title>Marinilabilia rubrum sp. nov., isolated from saltern sediment.</title>
        <authorList>
            <person name="Zhang R."/>
        </authorList>
    </citation>
    <scope>NUCLEOTIDE SEQUENCE [LARGE SCALE GENOMIC DNA]</scope>
    <source>
        <strain evidence="10 11">WTE16</strain>
    </source>
</reference>
<name>A0A2U2BDG1_9BACT</name>
<feature type="binding site" evidence="7 8">
    <location>
        <position position="15"/>
    </location>
    <ligand>
        <name>S-adenosyl-L-methionine</name>
        <dbReference type="ChEBI" id="CHEBI:59789"/>
    </ligand>
</feature>
<evidence type="ECO:0000313" key="10">
    <source>
        <dbReference type="EMBL" id="PWE01067.1"/>
    </source>
</evidence>
<dbReference type="AlphaFoldDB" id="A0A2U2BDG1"/>
<dbReference type="EC" id="2.1.1.182" evidence="7"/>
<comment type="similarity">
    <text evidence="7">Belongs to the class I-like SAM-binding methyltransferase superfamily. rRNA adenine N(6)-methyltransferase family. RsmA subfamily.</text>
</comment>
<comment type="caution">
    <text evidence="10">The sequence shown here is derived from an EMBL/GenBank/DDBJ whole genome shotgun (WGS) entry which is preliminary data.</text>
</comment>
<sequence length="258" mass="29246">MKRVKAKKYLGQHFLNDQHIAMQIVEALPIPPYKVLEIGPGMGVLTEHLSQKNEIDLSLVELDAESVAYLTTHYPQLSDKIIAADFLKMDLSLFFEGEFSIIGNFPYNISSQIFFKVLEHRDQVKSVTGMVQREVGRRLTSGPGNKEYGILSVFMQAWYNAEYLFTVDEHVFSPPPKVKSAVIRFTRNDVTDLGCDPGLFHKVVKTAFNQRRKTMRNSLKTFGISDDSEDVKALLQKRPEQLGVEEFVKLTNIVGASM</sequence>
<dbReference type="SMART" id="SM00650">
    <property type="entry name" value="rADc"/>
    <property type="match status" value="1"/>
</dbReference>